<dbReference type="AlphaFoldDB" id="A0A0L9VSW4"/>
<protein>
    <recommendedName>
        <fullName evidence="2">Retrotransposon gag domain-containing protein</fullName>
    </recommendedName>
</protein>
<dbReference type="Pfam" id="PF03732">
    <property type="entry name" value="Retrotrans_gag"/>
    <property type="match status" value="1"/>
</dbReference>
<accession>A0A0L9VSW4</accession>
<evidence type="ECO:0000259" key="2">
    <source>
        <dbReference type="Pfam" id="PF03732"/>
    </source>
</evidence>
<organism evidence="3 4">
    <name type="scientific">Phaseolus angularis</name>
    <name type="common">Azuki bean</name>
    <name type="synonym">Vigna angularis</name>
    <dbReference type="NCBI Taxonomy" id="3914"/>
    <lineage>
        <taxon>Eukaryota</taxon>
        <taxon>Viridiplantae</taxon>
        <taxon>Streptophyta</taxon>
        <taxon>Embryophyta</taxon>
        <taxon>Tracheophyta</taxon>
        <taxon>Spermatophyta</taxon>
        <taxon>Magnoliopsida</taxon>
        <taxon>eudicotyledons</taxon>
        <taxon>Gunneridae</taxon>
        <taxon>Pentapetalae</taxon>
        <taxon>rosids</taxon>
        <taxon>fabids</taxon>
        <taxon>Fabales</taxon>
        <taxon>Fabaceae</taxon>
        <taxon>Papilionoideae</taxon>
        <taxon>50 kb inversion clade</taxon>
        <taxon>NPAAA clade</taxon>
        <taxon>indigoferoid/millettioid clade</taxon>
        <taxon>Phaseoleae</taxon>
        <taxon>Vigna</taxon>
    </lineage>
</organism>
<feature type="domain" description="Retrotransposon gag" evidence="2">
    <location>
        <begin position="236"/>
        <end position="327"/>
    </location>
</feature>
<proteinExistence type="predicted"/>
<feature type="compositionally biased region" description="Low complexity" evidence="1">
    <location>
        <begin position="424"/>
        <end position="434"/>
    </location>
</feature>
<dbReference type="PANTHER" id="PTHR33223:SF8">
    <property type="entry name" value="OS04G0172440 PROTEIN"/>
    <property type="match status" value="1"/>
</dbReference>
<dbReference type="EMBL" id="CM003381">
    <property type="protein sequence ID" value="KOM58171.1"/>
    <property type="molecule type" value="Genomic_DNA"/>
</dbReference>
<dbReference type="STRING" id="3914.A0A0L9VSW4"/>
<evidence type="ECO:0000313" key="4">
    <source>
        <dbReference type="Proteomes" id="UP000053144"/>
    </source>
</evidence>
<dbReference type="Proteomes" id="UP000053144">
    <property type="component" value="Chromosome 11"/>
</dbReference>
<name>A0A0L9VSW4_PHAAN</name>
<reference evidence="4" key="1">
    <citation type="journal article" date="2015" name="Proc. Natl. Acad. Sci. U.S.A.">
        <title>Genome sequencing of adzuki bean (Vigna angularis) provides insight into high starch and low fat accumulation and domestication.</title>
        <authorList>
            <person name="Yang K."/>
            <person name="Tian Z."/>
            <person name="Chen C."/>
            <person name="Luo L."/>
            <person name="Zhao B."/>
            <person name="Wang Z."/>
            <person name="Yu L."/>
            <person name="Li Y."/>
            <person name="Sun Y."/>
            <person name="Li W."/>
            <person name="Chen Y."/>
            <person name="Li Y."/>
            <person name="Zhang Y."/>
            <person name="Ai D."/>
            <person name="Zhao J."/>
            <person name="Shang C."/>
            <person name="Ma Y."/>
            <person name="Wu B."/>
            <person name="Wang M."/>
            <person name="Gao L."/>
            <person name="Sun D."/>
            <person name="Zhang P."/>
            <person name="Guo F."/>
            <person name="Wang W."/>
            <person name="Li Y."/>
            <person name="Wang J."/>
            <person name="Varshney R.K."/>
            <person name="Wang J."/>
            <person name="Ling H.Q."/>
            <person name="Wan P."/>
        </authorList>
    </citation>
    <scope>NUCLEOTIDE SEQUENCE</scope>
    <source>
        <strain evidence="4">cv. Jingnong 6</strain>
    </source>
</reference>
<feature type="compositionally biased region" description="Polar residues" evidence="1">
    <location>
        <begin position="441"/>
        <end position="456"/>
    </location>
</feature>
<feature type="region of interest" description="Disordered" evidence="1">
    <location>
        <begin position="424"/>
        <end position="460"/>
    </location>
</feature>
<dbReference type="Gramene" id="KOM58171">
    <property type="protein sequence ID" value="KOM58171"/>
    <property type="gene ID" value="LR48_Vigan11g120500"/>
</dbReference>
<sequence>MESWEESQESIKADVSELKDQVGQILAALESLKTTRESSSARVEGDAHYYPPMFNAVSQSVPFPIYGLPPGYTPPTGEYAEVEQTSVSLPPTANVVLTGTQGPVSVTAPMASIGMTGANTVEGTRVIVPPHMGTGEGSSAKVIPHTVLQGVVSSADGAKSRLEILEERLRAIEGVESYGFGDVARLSLVPGVMIPHKFKAPEFEKYKGNTCPKSHLTMYCRKMVAYAYDDKLLIHFFQDSLAGVALNWYTHLEPSRIRCWADLADAFVKQYIYNTHIAPDRLQLQNMSKRDNETFKGYAQRWRELAAQVEPPLYDREVVAMFVNTLHPPFYEHMVGNVSANFADIIIIGERIEIGVKSGKIAYSSPATANYKKPNFNTGKKKEGDVHAVSAMPVWRSQAPTHSFRPYLGQPPYAANAAFAHQIRPQQQQGSYQPQPIPSNAWRTASSVNPNPNAGQGTYPRKTQERNFVHFTPFL</sequence>
<evidence type="ECO:0000256" key="1">
    <source>
        <dbReference type="SAM" id="MobiDB-lite"/>
    </source>
</evidence>
<dbReference type="InterPro" id="IPR005162">
    <property type="entry name" value="Retrotrans_gag_dom"/>
</dbReference>
<dbReference type="PANTHER" id="PTHR33223">
    <property type="entry name" value="CCHC-TYPE DOMAIN-CONTAINING PROTEIN"/>
    <property type="match status" value="1"/>
</dbReference>
<gene>
    <name evidence="3" type="ORF">LR48_Vigan11g120500</name>
</gene>
<evidence type="ECO:0000313" key="3">
    <source>
        <dbReference type="EMBL" id="KOM58171.1"/>
    </source>
</evidence>